<name>A0A6L9Q918_9ACTN</name>
<sequence length="326" mass="36509">MSTVDDTGTDHPEDRPASSETVGPRRDAFTPAQWRQTNPVEGFVKMPHIQTMDFSGLLGIRTIAEQVNSMLQATVPRIVFDGYRPGLLDFAENFNKAIWANVAPALERLAGTIQKLFPPNWGDARPRDWDEFKHMLAHEGIPVLWVPGPEIVAAIFEAETAAARRRVISSRWKGIVRDCETVLEGVAHRQLTDECGFALDCVKALRDGHTAAAQALATNLLDSALQKGFEKDKRVKLTGNKFKQNGVTFDYDDFHFRAALTFAPVWCAHAQYWPDKGDPIPAEYGRHPSTHGVSRRQYKRVNAVIALMLVTSVIKFFDDELARRGK</sequence>
<accession>A0A6L9Q918</accession>
<dbReference type="Proteomes" id="UP000475532">
    <property type="component" value="Unassembled WGS sequence"/>
</dbReference>
<gene>
    <name evidence="2" type="ORF">G3I70_03700</name>
    <name evidence="3" type="ORF">G3I70_08690</name>
</gene>
<dbReference type="RefSeq" id="WP_163053231.1">
    <property type="nucleotide sequence ID" value="NZ_JAAGLI010000093.1"/>
</dbReference>
<organism evidence="2 4">
    <name type="scientific">Actinomadura bangladeshensis</name>
    <dbReference type="NCBI Taxonomy" id="453573"/>
    <lineage>
        <taxon>Bacteria</taxon>
        <taxon>Bacillati</taxon>
        <taxon>Actinomycetota</taxon>
        <taxon>Actinomycetes</taxon>
        <taxon>Streptosporangiales</taxon>
        <taxon>Thermomonosporaceae</taxon>
        <taxon>Actinomadura</taxon>
    </lineage>
</organism>
<feature type="region of interest" description="Disordered" evidence="1">
    <location>
        <begin position="1"/>
        <end position="28"/>
    </location>
</feature>
<protein>
    <submittedName>
        <fullName evidence="2">Uncharacterized protein</fullName>
    </submittedName>
</protein>
<dbReference type="EMBL" id="JAAGLI010000213">
    <property type="protein sequence ID" value="NEA22566.1"/>
    <property type="molecule type" value="Genomic_DNA"/>
</dbReference>
<evidence type="ECO:0000313" key="3">
    <source>
        <dbReference type="EMBL" id="NEA22566.1"/>
    </source>
</evidence>
<evidence type="ECO:0000313" key="2">
    <source>
        <dbReference type="EMBL" id="NEA21606.1"/>
    </source>
</evidence>
<dbReference type="AlphaFoldDB" id="A0A6L9Q918"/>
<evidence type="ECO:0000313" key="4">
    <source>
        <dbReference type="Proteomes" id="UP000475532"/>
    </source>
</evidence>
<proteinExistence type="predicted"/>
<evidence type="ECO:0000256" key="1">
    <source>
        <dbReference type="SAM" id="MobiDB-lite"/>
    </source>
</evidence>
<dbReference type="EMBL" id="JAAGLI010000093">
    <property type="protein sequence ID" value="NEA21606.1"/>
    <property type="molecule type" value="Genomic_DNA"/>
</dbReference>
<reference evidence="2 4" key="1">
    <citation type="submission" date="2020-01" db="EMBL/GenBank/DDBJ databases">
        <title>Insect and environment-associated Actinomycetes.</title>
        <authorList>
            <person name="Currrie C."/>
            <person name="Chevrette M."/>
            <person name="Carlson C."/>
            <person name="Stubbendieck R."/>
            <person name="Wendt-Pienkowski E."/>
        </authorList>
    </citation>
    <scope>NUCLEOTIDE SEQUENCE [LARGE SCALE GENOMIC DNA]</scope>
    <source>
        <strain evidence="2 4">SID10258</strain>
    </source>
</reference>
<feature type="compositionally biased region" description="Basic and acidic residues" evidence="1">
    <location>
        <begin position="8"/>
        <end position="28"/>
    </location>
</feature>
<comment type="caution">
    <text evidence="2">The sequence shown here is derived from an EMBL/GenBank/DDBJ whole genome shotgun (WGS) entry which is preliminary data.</text>
</comment>